<dbReference type="OrthoDB" id="7907327at2"/>
<organism evidence="1 2">
    <name type="scientific">Fulvimarina manganoxydans</name>
    <dbReference type="NCBI Taxonomy" id="937218"/>
    <lineage>
        <taxon>Bacteria</taxon>
        <taxon>Pseudomonadati</taxon>
        <taxon>Pseudomonadota</taxon>
        <taxon>Alphaproteobacteria</taxon>
        <taxon>Hyphomicrobiales</taxon>
        <taxon>Aurantimonadaceae</taxon>
        <taxon>Fulvimarina</taxon>
    </lineage>
</organism>
<dbReference type="Proteomes" id="UP000192656">
    <property type="component" value="Unassembled WGS sequence"/>
</dbReference>
<proteinExistence type="predicted"/>
<sequence>MEHIAALMLLVGCSSDLNSCNEIPVPVPAYETLADCERELPLQVRLSDSAMPKVYGACKAIEPEMFEQSASLEWSVTRDGRLGIEIVADDARQIASR</sequence>
<reference evidence="1 2" key="1">
    <citation type="submission" date="2017-04" db="EMBL/GenBank/DDBJ databases">
        <authorList>
            <person name="Afonso C.L."/>
            <person name="Miller P.J."/>
            <person name="Scott M.A."/>
            <person name="Spackman E."/>
            <person name="Goraichik I."/>
            <person name="Dimitrov K.M."/>
            <person name="Suarez D.L."/>
            <person name="Swayne D.E."/>
        </authorList>
    </citation>
    <scope>NUCLEOTIDE SEQUENCE [LARGE SCALE GENOMIC DNA]</scope>
    <source>
        <strain evidence="1 2">CGMCC 1.10972</strain>
    </source>
</reference>
<dbReference type="AlphaFoldDB" id="A0A1W2CRU4"/>
<evidence type="ECO:0000313" key="1">
    <source>
        <dbReference type="EMBL" id="SMC87975.1"/>
    </source>
</evidence>
<accession>A0A1W2CRU4</accession>
<keyword evidence="2" id="KW-1185">Reference proteome</keyword>
<gene>
    <name evidence="1" type="ORF">SAMN06297251_11194</name>
</gene>
<dbReference type="RefSeq" id="WP_084410519.1">
    <property type="nucleotide sequence ID" value="NZ_FWXR01000011.1"/>
</dbReference>
<evidence type="ECO:0000313" key="2">
    <source>
        <dbReference type="Proteomes" id="UP000192656"/>
    </source>
</evidence>
<name>A0A1W2CRU4_9HYPH</name>
<dbReference type="EMBL" id="FWXR01000011">
    <property type="protein sequence ID" value="SMC87975.1"/>
    <property type="molecule type" value="Genomic_DNA"/>
</dbReference>
<protein>
    <submittedName>
        <fullName evidence="1">Uncharacterized protein</fullName>
    </submittedName>
</protein>